<dbReference type="AlphaFoldDB" id="A0A367JEG0"/>
<feature type="non-terminal residue" evidence="1">
    <location>
        <position position="1"/>
    </location>
</feature>
<dbReference type="Proteomes" id="UP000253551">
    <property type="component" value="Unassembled WGS sequence"/>
</dbReference>
<evidence type="ECO:0000313" key="1">
    <source>
        <dbReference type="EMBL" id="RCH88316.1"/>
    </source>
</evidence>
<dbReference type="OrthoDB" id="2438399at2759"/>
<accession>A0A367JEG0</accession>
<evidence type="ECO:0000313" key="2">
    <source>
        <dbReference type="Proteomes" id="UP000253551"/>
    </source>
</evidence>
<name>A0A367JEG0_RHIST</name>
<keyword evidence="2" id="KW-1185">Reference proteome</keyword>
<sequence length="179" mass="20271">TSVWWSHRLASAFHASDQACSIFLVEILPLLSKYRLGVFDSVKLSPLINLIGLHSWFGRKRTASLLNSFDDASESRQRQLHPKYLPSSLDVFGNGMFNKDEVKPKGVRCGAVKILWRRFKKREAAGETAGDLLAVLIHEYLTSEICNTCKTRMMSKAIVYLSVQLAIHFDKETLVQQKS</sequence>
<dbReference type="EMBL" id="PJQM01003544">
    <property type="protein sequence ID" value="RCH88316.1"/>
    <property type="molecule type" value="Genomic_DNA"/>
</dbReference>
<proteinExistence type="predicted"/>
<comment type="caution">
    <text evidence="1">The sequence shown here is derived from an EMBL/GenBank/DDBJ whole genome shotgun (WGS) entry which is preliminary data.</text>
</comment>
<organism evidence="1 2">
    <name type="scientific">Rhizopus stolonifer</name>
    <name type="common">Rhizopus nigricans</name>
    <dbReference type="NCBI Taxonomy" id="4846"/>
    <lineage>
        <taxon>Eukaryota</taxon>
        <taxon>Fungi</taxon>
        <taxon>Fungi incertae sedis</taxon>
        <taxon>Mucoromycota</taxon>
        <taxon>Mucoromycotina</taxon>
        <taxon>Mucoromycetes</taxon>
        <taxon>Mucorales</taxon>
        <taxon>Mucorineae</taxon>
        <taxon>Rhizopodaceae</taxon>
        <taxon>Rhizopus</taxon>
    </lineage>
</organism>
<gene>
    <name evidence="1" type="ORF">CU098_009813</name>
</gene>
<protein>
    <submittedName>
        <fullName evidence="1">Uncharacterized protein</fullName>
    </submittedName>
</protein>
<reference evidence="1 2" key="1">
    <citation type="journal article" date="2018" name="G3 (Bethesda)">
        <title>Phylogenetic and Phylogenomic Definition of Rhizopus Species.</title>
        <authorList>
            <person name="Gryganskyi A.P."/>
            <person name="Golan J."/>
            <person name="Dolatabadi S."/>
            <person name="Mondo S."/>
            <person name="Robb S."/>
            <person name="Idnurm A."/>
            <person name="Muszewska A."/>
            <person name="Steczkiewicz K."/>
            <person name="Masonjones S."/>
            <person name="Liao H.L."/>
            <person name="Gajdeczka M.T."/>
            <person name="Anike F."/>
            <person name="Vuek A."/>
            <person name="Anishchenko I.M."/>
            <person name="Voigt K."/>
            <person name="de Hoog G.S."/>
            <person name="Smith M.E."/>
            <person name="Heitman J."/>
            <person name="Vilgalys R."/>
            <person name="Stajich J.E."/>
        </authorList>
    </citation>
    <scope>NUCLEOTIDE SEQUENCE [LARGE SCALE GENOMIC DNA]</scope>
    <source>
        <strain evidence="1 2">LSU 92-RS-03</strain>
    </source>
</reference>